<feature type="transmembrane region" description="Helical" evidence="1">
    <location>
        <begin position="56"/>
        <end position="77"/>
    </location>
</feature>
<dbReference type="Proteomes" id="UP001549167">
    <property type="component" value="Unassembled WGS sequence"/>
</dbReference>
<evidence type="ECO:0000256" key="1">
    <source>
        <dbReference type="SAM" id="Phobius"/>
    </source>
</evidence>
<gene>
    <name evidence="2" type="ORF">ABID56_001543</name>
</gene>
<dbReference type="RefSeq" id="WP_354220026.1">
    <property type="nucleotide sequence ID" value="NZ_JBEPMX010000007.1"/>
</dbReference>
<reference evidence="2 3" key="1">
    <citation type="submission" date="2024-06" db="EMBL/GenBank/DDBJ databases">
        <title>Genomic Encyclopedia of Type Strains, Phase IV (KMG-IV): sequencing the most valuable type-strain genomes for metagenomic binning, comparative biology and taxonomic classification.</title>
        <authorList>
            <person name="Goeker M."/>
        </authorList>
    </citation>
    <scope>NUCLEOTIDE SEQUENCE [LARGE SCALE GENOMIC DNA]</scope>
    <source>
        <strain evidence="2 3">DSM 23520</strain>
    </source>
</reference>
<feature type="transmembrane region" description="Helical" evidence="1">
    <location>
        <begin position="7"/>
        <end position="25"/>
    </location>
</feature>
<evidence type="ECO:0000313" key="3">
    <source>
        <dbReference type="Proteomes" id="UP001549167"/>
    </source>
</evidence>
<keyword evidence="1" id="KW-0472">Membrane</keyword>
<keyword evidence="3" id="KW-1185">Reference proteome</keyword>
<feature type="transmembrane region" description="Helical" evidence="1">
    <location>
        <begin position="31"/>
        <end position="49"/>
    </location>
</feature>
<evidence type="ECO:0000313" key="2">
    <source>
        <dbReference type="EMBL" id="MET3683448.1"/>
    </source>
</evidence>
<proteinExistence type="predicted"/>
<sequence>MNGKMAYLIFYWLLYIGGLASYYYVFIDYGFGVTVMVTFVCGLGTILIANALENRLLIVLGVLLSLSSLIFIGVYTLI</sequence>
<organism evidence="2 3">
    <name type="scientific">Alkalibacillus flavidus</name>
    <dbReference type="NCBI Taxonomy" id="546021"/>
    <lineage>
        <taxon>Bacteria</taxon>
        <taxon>Bacillati</taxon>
        <taxon>Bacillota</taxon>
        <taxon>Bacilli</taxon>
        <taxon>Bacillales</taxon>
        <taxon>Bacillaceae</taxon>
        <taxon>Alkalibacillus</taxon>
    </lineage>
</organism>
<accession>A0ABV2KV42</accession>
<protein>
    <submittedName>
        <fullName evidence="2">Uncharacterized protein</fullName>
    </submittedName>
</protein>
<keyword evidence="1" id="KW-0812">Transmembrane</keyword>
<keyword evidence="1" id="KW-1133">Transmembrane helix</keyword>
<dbReference type="EMBL" id="JBEPMX010000007">
    <property type="protein sequence ID" value="MET3683448.1"/>
    <property type="molecule type" value="Genomic_DNA"/>
</dbReference>
<name>A0ABV2KV42_9BACI</name>
<comment type="caution">
    <text evidence="2">The sequence shown here is derived from an EMBL/GenBank/DDBJ whole genome shotgun (WGS) entry which is preliminary data.</text>
</comment>